<evidence type="ECO:0000256" key="4">
    <source>
        <dbReference type="ARBA" id="ARBA00022692"/>
    </source>
</evidence>
<keyword evidence="13" id="KW-1185">Reference proteome</keyword>
<feature type="chain" id="PRO_5043489364" description="Protein BIG1" evidence="11">
    <location>
        <begin position="19"/>
        <end position="307"/>
    </location>
</feature>
<dbReference type="RefSeq" id="XP_062879909.1">
    <property type="nucleotide sequence ID" value="XM_063023839.1"/>
</dbReference>
<keyword evidence="8 10" id="KW-0472">Membrane</keyword>
<keyword evidence="4 10" id="KW-0812">Transmembrane</keyword>
<dbReference type="GO" id="GO:0009272">
    <property type="term" value="P:fungal-type cell wall biogenesis"/>
    <property type="evidence" value="ECO:0007669"/>
    <property type="project" value="TreeGrafter"/>
</dbReference>
<comment type="subcellular location">
    <subcellularLocation>
        <location evidence="1">Endoplasmic reticulum membrane</location>
        <topology evidence="1">Single-pass type I membrane protein</topology>
    </subcellularLocation>
</comment>
<evidence type="ECO:0000256" key="1">
    <source>
        <dbReference type="ARBA" id="ARBA00004115"/>
    </source>
</evidence>
<dbReference type="AlphaFoldDB" id="A0AAX4HGP1"/>
<evidence type="ECO:0000313" key="12">
    <source>
        <dbReference type="EMBL" id="WPK27531.1"/>
    </source>
</evidence>
<evidence type="ECO:0000256" key="8">
    <source>
        <dbReference type="ARBA" id="ARBA00023136"/>
    </source>
</evidence>
<evidence type="ECO:0000256" key="2">
    <source>
        <dbReference type="ARBA" id="ARBA00008203"/>
    </source>
</evidence>
<dbReference type="InterPro" id="IPR037654">
    <property type="entry name" value="Big1"/>
</dbReference>
<dbReference type="PANTHER" id="PTHR28285">
    <property type="entry name" value="PROTEIN BIG1"/>
    <property type="match status" value="1"/>
</dbReference>
<dbReference type="PANTHER" id="PTHR28285:SF1">
    <property type="entry name" value="PROTEIN BIG1"/>
    <property type="match status" value="1"/>
</dbReference>
<keyword evidence="9" id="KW-0961">Cell wall biogenesis/degradation</keyword>
<evidence type="ECO:0000256" key="7">
    <source>
        <dbReference type="ARBA" id="ARBA00022989"/>
    </source>
</evidence>
<protein>
    <recommendedName>
        <fullName evidence="3">Protein BIG1</fullName>
    </recommendedName>
</protein>
<proteinExistence type="inferred from homology"/>
<dbReference type="Proteomes" id="UP001338582">
    <property type="component" value="Chromosome 6"/>
</dbReference>
<dbReference type="GO" id="GO:0005789">
    <property type="term" value="C:endoplasmic reticulum membrane"/>
    <property type="evidence" value="ECO:0007669"/>
    <property type="project" value="UniProtKB-SubCell"/>
</dbReference>
<comment type="similarity">
    <text evidence="2">Belongs to the BIG1 family.</text>
</comment>
<evidence type="ECO:0000256" key="3">
    <source>
        <dbReference type="ARBA" id="ARBA00022089"/>
    </source>
</evidence>
<dbReference type="GO" id="GO:0006078">
    <property type="term" value="P:(1-&gt;6)-beta-D-glucan biosynthetic process"/>
    <property type="evidence" value="ECO:0007669"/>
    <property type="project" value="TreeGrafter"/>
</dbReference>
<evidence type="ECO:0000313" key="13">
    <source>
        <dbReference type="Proteomes" id="UP001338582"/>
    </source>
</evidence>
<keyword evidence="7 10" id="KW-1133">Transmembrane helix</keyword>
<dbReference type="GeneID" id="88175983"/>
<reference evidence="12 13" key="1">
    <citation type="submission" date="2023-10" db="EMBL/GenBank/DDBJ databases">
        <title>Draft Genome Sequence of Candida saopaulonensis from a very Premature Infant with Sepsis.</title>
        <authorList>
            <person name="Ning Y."/>
            <person name="Dai R."/>
            <person name="Xiao M."/>
            <person name="Xu Y."/>
            <person name="Yan Q."/>
            <person name="Zhang L."/>
        </authorList>
    </citation>
    <scope>NUCLEOTIDE SEQUENCE [LARGE SCALE GENOMIC DNA]</scope>
    <source>
        <strain evidence="12 13">19XY460</strain>
    </source>
</reference>
<keyword evidence="5 11" id="KW-0732">Signal</keyword>
<dbReference type="EMBL" id="CP138899">
    <property type="protein sequence ID" value="WPK27531.1"/>
    <property type="molecule type" value="Genomic_DNA"/>
</dbReference>
<sequence>MNPAYFVFLIQLAYALQAAPVLLASHKLVPGLKKDIQTPNTKTQRPEDVTHMIKRLVTECSSDVYLLVNAPGLTQADMTDFNKNNWPQLQKYLHMSSSVAALPWMEGTLDYDHLSEYIVQTCKAQAIVVHSNEEEVETYIDTRKRVIRIEADPIPGIQPARDEAVRNLDDLIRKILRKLPSPHYTILVSSSEVSSAHPIPEIALESTPEHFEIFYDIVNDPSRESEQERNNYMYADVEPIWKEYEDPTELYLQRRRKDEIHFFDSALWKKKEKVVITLMLIIVSLFVFNLVSVGRWLKNRATKDKIL</sequence>
<dbReference type="KEGG" id="asau:88175983"/>
<evidence type="ECO:0000256" key="6">
    <source>
        <dbReference type="ARBA" id="ARBA00022824"/>
    </source>
</evidence>
<accession>A0AAX4HGP1</accession>
<keyword evidence="6" id="KW-0256">Endoplasmic reticulum</keyword>
<evidence type="ECO:0000256" key="11">
    <source>
        <dbReference type="SAM" id="SignalP"/>
    </source>
</evidence>
<evidence type="ECO:0000256" key="5">
    <source>
        <dbReference type="ARBA" id="ARBA00022729"/>
    </source>
</evidence>
<feature type="transmembrane region" description="Helical" evidence="10">
    <location>
        <begin position="274"/>
        <end position="297"/>
    </location>
</feature>
<feature type="signal peptide" evidence="11">
    <location>
        <begin position="1"/>
        <end position="18"/>
    </location>
</feature>
<evidence type="ECO:0000256" key="10">
    <source>
        <dbReference type="SAM" id="Phobius"/>
    </source>
</evidence>
<name>A0AAX4HGP1_9ASCO</name>
<gene>
    <name evidence="12" type="ORF">PUMCH_004923</name>
</gene>
<evidence type="ECO:0000256" key="9">
    <source>
        <dbReference type="ARBA" id="ARBA00023316"/>
    </source>
</evidence>
<dbReference type="GO" id="GO:0071555">
    <property type="term" value="P:cell wall organization"/>
    <property type="evidence" value="ECO:0007669"/>
    <property type="project" value="UniProtKB-KW"/>
</dbReference>
<organism evidence="12 13">
    <name type="scientific">Australozyma saopauloensis</name>
    <dbReference type="NCBI Taxonomy" id="291208"/>
    <lineage>
        <taxon>Eukaryota</taxon>
        <taxon>Fungi</taxon>
        <taxon>Dikarya</taxon>
        <taxon>Ascomycota</taxon>
        <taxon>Saccharomycotina</taxon>
        <taxon>Pichiomycetes</taxon>
        <taxon>Metschnikowiaceae</taxon>
        <taxon>Australozyma</taxon>
    </lineage>
</organism>